<dbReference type="Pfam" id="PF08268">
    <property type="entry name" value="FBA_3"/>
    <property type="match status" value="1"/>
</dbReference>
<organism evidence="2 3">
    <name type="scientific">Cannabis sativa</name>
    <name type="common">Hemp</name>
    <name type="synonym">Marijuana</name>
    <dbReference type="NCBI Taxonomy" id="3483"/>
    <lineage>
        <taxon>Eukaryota</taxon>
        <taxon>Viridiplantae</taxon>
        <taxon>Streptophyta</taxon>
        <taxon>Embryophyta</taxon>
        <taxon>Tracheophyta</taxon>
        <taxon>Spermatophyta</taxon>
        <taxon>Magnoliopsida</taxon>
        <taxon>eudicotyledons</taxon>
        <taxon>Gunneridae</taxon>
        <taxon>Pentapetalae</taxon>
        <taxon>rosids</taxon>
        <taxon>fabids</taxon>
        <taxon>Rosales</taxon>
        <taxon>Cannabaceae</taxon>
        <taxon>Cannabis</taxon>
    </lineage>
</organism>
<evidence type="ECO:0000259" key="1">
    <source>
        <dbReference type="Pfam" id="PF08268"/>
    </source>
</evidence>
<dbReference type="Gramene" id="novel_model_1453_5bd9a17a.3.5bd9b135">
    <property type="protein sequence ID" value="cds.novel_model_1453_5bd9a17a.3.5bd9b135"/>
    <property type="gene ID" value="novel_gene_807_5bd9a17a"/>
</dbReference>
<name>A0A803QU88_CANSA</name>
<dbReference type="InterPro" id="IPR013187">
    <property type="entry name" value="F-box-assoc_dom_typ3"/>
</dbReference>
<dbReference type="Proteomes" id="UP000596661">
    <property type="component" value="Chromosome 1"/>
</dbReference>
<sequence>MIKSEDKYYCLGRLGYDPLTNDFKVVVFTPRHSFKEGHQIGIYSLINNSWKAITKPNLLLLHHLWALGMSINVNNFIHWSIGYENSNTTDDEDELELFTGIIAFDISKEKFNLIKLPQFERGNDGGDIAKIFGFLSMIYVDEDTVIHIWIMK</sequence>
<keyword evidence="3" id="KW-1185">Reference proteome</keyword>
<dbReference type="AlphaFoldDB" id="A0A803QU88"/>
<reference evidence="2" key="2">
    <citation type="submission" date="2021-03" db="UniProtKB">
        <authorList>
            <consortium name="EnsemblPlants"/>
        </authorList>
    </citation>
    <scope>IDENTIFICATION</scope>
</reference>
<dbReference type="InterPro" id="IPR017451">
    <property type="entry name" value="F-box-assoc_interact_dom"/>
</dbReference>
<evidence type="ECO:0000313" key="2">
    <source>
        <dbReference type="EnsemblPlants" id="cds.novel_model_1454_5bd9a17a.1.5bd9b135"/>
    </source>
</evidence>
<dbReference type="PANTHER" id="PTHR31672:SF13">
    <property type="entry name" value="F-BOX PROTEIN CPR30-LIKE"/>
    <property type="match status" value="1"/>
</dbReference>
<dbReference type="Gramene" id="novel_model_1454_5bd9a17a.1.5bd9b135">
    <property type="protein sequence ID" value="cds.novel_model_1454_5bd9a17a.1.5bd9b135"/>
    <property type="gene ID" value="novel_gene_807_5bd9a17a"/>
</dbReference>
<accession>A0A803QU88</accession>
<accession>A0A803QU87</accession>
<dbReference type="EMBL" id="UZAU01000026">
    <property type="status" value="NOT_ANNOTATED_CDS"/>
    <property type="molecule type" value="Genomic_DNA"/>
</dbReference>
<accession>A0A803QU90</accession>
<feature type="domain" description="F-box associated beta-propeller type 3" evidence="1">
    <location>
        <begin position="13"/>
        <end position="151"/>
    </location>
</feature>
<protein>
    <recommendedName>
        <fullName evidence="1">F-box associated beta-propeller type 3 domain-containing protein</fullName>
    </recommendedName>
</protein>
<evidence type="ECO:0000313" key="3">
    <source>
        <dbReference type="Proteomes" id="UP000596661"/>
    </source>
</evidence>
<proteinExistence type="predicted"/>
<reference evidence="2 3" key="1">
    <citation type="submission" date="2018-11" db="EMBL/GenBank/DDBJ databases">
        <authorList>
            <person name="Grassa J C."/>
        </authorList>
    </citation>
    <scope>NUCLEOTIDE SEQUENCE [LARGE SCALE GENOMIC DNA]</scope>
</reference>
<dbReference type="EnsemblPlants" id="novel_model_1456_5bd9a17a.4.5bd9b135">
    <property type="protein sequence ID" value="cds.novel_model_1456_5bd9a17a.4.5bd9b135"/>
    <property type="gene ID" value="novel_gene_807_5bd9a17a"/>
</dbReference>
<dbReference type="InterPro" id="IPR050796">
    <property type="entry name" value="SCF_F-box_component"/>
</dbReference>
<dbReference type="NCBIfam" id="TIGR01640">
    <property type="entry name" value="F_box_assoc_1"/>
    <property type="match status" value="1"/>
</dbReference>
<dbReference type="PANTHER" id="PTHR31672">
    <property type="entry name" value="BNACNNG10540D PROTEIN"/>
    <property type="match status" value="1"/>
</dbReference>
<dbReference type="EnsemblPlants" id="novel_model_1453_5bd9a17a.3.5bd9b135">
    <property type="protein sequence ID" value="cds.novel_model_1453_5bd9a17a.3.5bd9b135"/>
    <property type="gene ID" value="novel_gene_807_5bd9a17a"/>
</dbReference>
<dbReference type="EnsemblPlants" id="novel_model_1454_5bd9a17a.1.5bd9b135">
    <property type="protein sequence ID" value="cds.novel_model_1454_5bd9a17a.1.5bd9b135"/>
    <property type="gene ID" value="novel_gene_807_5bd9a17a"/>
</dbReference>
<dbReference type="Gramene" id="novel_model_1456_5bd9a17a.4.5bd9b135">
    <property type="protein sequence ID" value="cds.novel_model_1456_5bd9a17a.4.5bd9b135"/>
    <property type="gene ID" value="novel_gene_807_5bd9a17a"/>
</dbReference>